<proteinExistence type="inferred from homology"/>
<dbReference type="GO" id="GO:0006979">
    <property type="term" value="P:response to oxidative stress"/>
    <property type="evidence" value="ECO:0007669"/>
    <property type="project" value="InterPro"/>
</dbReference>
<name>A0AAV6LT88_9ERIC</name>
<dbReference type="AlphaFoldDB" id="A0AAV6LT88"/>
<keyword evidence="5" id="KW-1133">Transmembrane helix</keyword>
<dbReference type="FunFam" id="3.40.30.10:FF:000025">
    <property type="entry name" value="Glutathione peroxidase"/>
    <property type="match status" value="1"/>
</dbReference>
<reference evidence="6" key="1">
    <citation type="submission" date="2020-08" db="EMBL/GenBank/DDBJ databases">
        <title>Plant Genome Project.</title>
        <authorList>
            <person name="Zhang R.-G."/>
        </authorList>
    </citation>
    <scope>NUCLEOTIDE SEQUENCE</scope>
    <source>
        <strain evidence="6">WSP0</strain>
        <tissue evidence="6">Leaf</tissue>
    </source>
</reference>
<sequence>MGASESVPQNSIHEFTVKVISKTLFSSFFLLFGFTDTNYTQLTELYNRYKDKGLEILAFPCNQFLRQEPGTSVEAQEFACTRYKAEYPIFQKIRCNGPDTTPVYKFLKASKCGFLGSRIKWNFTKFLVDKEGKVIARYGTATAPFSIEYISRSQGLLSNHLHNPNFAAGYSNRDMDRVKFLKSALFIVFLALASTNCYSYFVPIPVKPRPPPSYFVPVPLKPRPPPYFVPVPVKPRPPPPSGPLCLSQFALVNHACARVLLQPLNPPSPQESLATTSSAPPPLSPPSSPLPPSPLPPSPPSSPLPPPPSPPSPPSSPLPPSPLPPSPHNGTRRGHRHRHRHERAKRQGHPESLDEEHCCQWMQVLDAECVCNLLVHLPSILLRLTHNYTVVLSESCHISYQCEGGWKA</sequence>
<dbReference type="Gene3D" id="3.40.30.10">
    <property type="entry name" value="Glutaredoxin"/>
    <property type="match status" value="1"/>
</dbReference>
<keyword evidence="3" id="KW-0560">Oxidoreductase</keyword>
<gene>
    <name evidence="6" type="ORF">RHGRI_002968</name>
</gene>
<keyword evidence="2" id="KW-0575">Peroxidase</keyword>
<accession>A0AAV6LT88</accession>
<dbReference type="CDD" id="cd00340">
    <property type="entry name" value="GSH_Peroxidase"/>
    <property type="match status" value="1"/>
</dbReference>
<keyword evidence="5" id="KW-0472">Membrane</keyword>
<feature type="transmembrane region" description="Helical" evidence="5">
    <location>
        <begin position="180"/>
        <end position="201"/>
    </location>
</feature>
<evidence type="ECO:0000256" key="4">
    <source>
        <dbReference type="SAM" id="MobiDB-lite"/>
    </source>
</evidence>
<dbReference type="InterPro" id="IPR036249">
    <property type="entry name" value="Thioredoxin-like_sf"/>
</dbReference>
<evidence type="ECO:0000256" key="3">
    <source>
        <dbReference type="ARBA" id="ARBA00023002"/>
    </source>
</evidence>
<comment type="similarity">
    <text evidence="1">Belongs to the glutathione peroxidase family.</text>
</comment>
<dbReference type="GO" id="GO:0005829">
    <property type="term" value="C:cytosol"/>
    <property type="evidence" value="ECO:0007669"/>
    <property type="project" value="TreeGrafter"/>
</dbReference>
<dbReference type="PRINTS" id="PR01217">
    <property type="entry name" value="PRICHEXTENSN"/>
</dbReference>
<organism evidence="6 7">
    <name type="scientific">Rhododendron griersonianum</name>
    <dbReference type="NCBI Taxonomy" id="479676"/>
    <lineage>
        <taxon>Eukaryota</taxon>
        <taxon>Viridiplantae</taxon>
        <taxon>Streptophyta</taxon>
        <taxon>Embryophyta</taxon>
        <taxon>Tracheophyta</taxon>
        <taxon>Spermatophyta</taxon>
        <taxon>Magnoliopsida</taxon>
        <taxon>eudicotyledons</taxon>
        <taxon>Gunneridae</taxon>
        <taxon>Pentapetalae</taxon>
        <taxon>asterids</taxon>
        <taxon>Ericales</taxon>
        <taxon>Ericaceae</taxon>
        <taxon>Ericoideae</taxon>
        <taxon>Rhodoreae</taxon>
        <taxon>Rhododendron</taxon>
    </lineage>
</organism>
<dbReference type="PANTHER" id="PTHR11592:SF17">
    <property type="entry name" value="GLUTATHIONE PEROXIDASE 5-RELATED"/>
    <property type="match status" value="1"/>
</dbReference>
<dbReference type="Proteomes" id="UP000823749">
    <property type="component" value="Chromosome 1"/>
</dbReference>
<dbReference type="InterPro" id="IPR000889">
    <property type="entry name" value="Glutathione_peroxidase"/>
</dbReference>
<keyword evidence="7" id="KW-1185">Reference proteome</keyword>
<evidence type="ECO:0000313" key="6">
    <source>
        <dbReference type="EMBL" id="KAG5567603.1"/>
    </source>
</evidence>
<dbReference type="PANTHER" id="PTHR11592">
    <property type="entry name" value="GLUTATHIONE PEROXIDASE"/>
    <property type="match status" value="1"/>
</dbReference>
<evidence type="ECO:0000256" key="2">
    <source>
        <dbReference type="ARBA" id="ARBA00022559"/>
    </source>
</evidence>
<evidence type="ECO:0000313" key="7">
    <source>
        <dbReference type="Proteomes" id="UP000823749"/>
    </source>
</evidence>
<dbReference type="InterPro" id="IPR029760">
    <property type="entry name" value="GPX_CS"/>
</dbReference>
<evidence type="ECO:0000256" key="5">
    <source>
        <dbReference type="SAM" id="Phobius"/>
    </source>
</evidence>
<dbReference type="Pfam" id="PF00255">
    <property type="entry name" value="GSHPx"/>
    <property type="match status" value="1"/>
</dbReference>
<comment type="caution">
    <text evidence="6">The sequence shown here is derived from an EMBL/GenBank/DDBJ whole genome shotgun (WGS) entry which is preliminary data.</text>
</comment>
<dbReference type="PROSITE" id="PS51355">
    <property type="entry name" value="GLUTATHIONE_PEROXID_3"/>
    <property type="match status" value="1"/>
</dbReference>
<protein>
    <recommendedName>
        <fullName evidence="8">Glutathione peroxidase</fullName>
    </recommendedName>
</protein>
<feature type="compositionally biased region" description="Basic residues" evidence="4">
    <location>
        <begin position="330"/>
        <end position="347"/>
    </location>
</feature>
<keyword evidence="5" id="KW-0812">Transmembrane</keyword>
<evidence type="ECO:0000256" key="1">
    <source>
        <dbReference type="ARBA" id="ARBA00006926"/>
    </source>
</evidence>
<dbReference type="PROSITE" id="PS00763">
    <property type="entry name" value="GLUTATHIONE_PEROXID_2"/>
    <property type="match status" value="1"/>
</dbReference>
<dbReference type="GO" id="GO:0004601">
    <property type="term" value="F:peroxidase activity"/>
    <property type="evidence" value="ECO:0007669"/>
    <property type="project" value="UniProtKB-KW"/>
</dbReference>
<feature type="region of interest" description="Disordered" evidence="4">
    <location>
        <begin position="267"/>
        <end position="351"/>
    </location>
</feature>
<feature type="compositionally biased region" description="Pro residues" evidence="4">
    <location>
        <begin position="279"/>
        <end position="327"/>
    </location>
</feature>
<evidence type="ECO:0008006" key="8">
    <source>
        <dbReference type="Google" id="ProtNLM"/>
    </source>
</evidence>
<dbReference type="SUPFAM" id="SSF52833">
    <property type="entry name" value="Thioredoxin-like"/>
    <property type="match status" value="1"/>
</dbReference>
<dbReference type="EMBL" id="JACTNZ010000001">
    <property type="protein sequence ID" value="KAG5567603.1"/>
    <property type="molecule type" value="Genomic_DNA"/>
</dbReference>